<organism evidence="1 2">
    <name type="scientific">Tetradesmus obliquus</name>
    <name type="common">Green alga</name>
    <name type="synonym">Acutodesmus obliquus</name>
    <dbReference type="NCBI Taxonomy" id="3088"/>
    <lineage>
        <taxon>Eukaryota</taxon>
        <taxon>Viridiplantae</taxon>
        <taxon>Chlorophyta</taxon>
        <taxon>core chlorophytes</taxon>
        <taxon>Chlorophyceae</taxon>
        <taxon>CS clade</taxon>
        <taxon>Sphaeropleales</taxon>
        <taxon>Scenedesmaceae</taxon>
        <taxon>Tetradesmus</taxon>
    </lineage>
</organism>
<proteinExistence type="predicted"/>
<name>A0ABY8TUX8_TETOB</name>
<evidence type="ECO:0000313" key="2">
    <source>
        <dbReference type="Proteomes" id="UP001244341"/>
    </source>
</evidence>
<protein>
    <submittedName>
        <fullName evidence="1">Uncharacterized protein</fullName>
    </submittedName>
</protein>
<accession>A0ABY8TUX8</accession>
<dbReference type="EMBL" id="CP126211">
    <property type="protein sequence ID" value="WIA12679.1"/>
    <property type="molecule type" value="Genomic_DNA"/>
</dbReference>
<gene>
    <name evidence="1" type="ORF">OEZ85_006320</name>
</gene>
<evidence type="ECO:0000313" key="1">
    <source>
        <dbReference type="EMBL" id="WIA12679.1"/>
    </source>
</evidence>
<reference evidence="1 2" key="1">
    <citation type="submission" date="2023-05" db="EMBL/GenBank/DDBJ databases">
        <title>A 100% complete, gapless, phased diploid assembly of the Scenedesmus obliquus UTEX 3031 genome.</title>
        <authorList>
            <person name="Biondi T.C."/>
            <person name="Hanschen E.R."/>
            <person name="Kwon T."/>
            <person name="Eng W."/>
            <person name="Kruse C.P.S."/>
            <person name="Koehler S.I."/>
            <person name="Kunde Y."/>
            <person name="Gleasner C.D."/>
            <person name="You Mak K.T."/>
            <person name="Polle J."/>
            <person name="Hovde B.T."/>
            <person name="Starkenburg S.R."/>
        </authorList>
    </citation>
    <scope>NUCLEOTIDE SEQUENCE [LARGE SCALE GENOMIC DNA]</scope>
    <source>
        <strain evidence="1 2">DOE0152z</strain>
    </source>
</reference>
<keyword evidence="2" id="KW-1185">Reference proteome</keyword>
<dbReference type="Proteomes" id="UP001244341">
    <property type="component" value="Chromosome 4b"/>
</dbReference>
<sequence length="219" mass="23531">MPSKVLLLNLGSQWSTQHVEQLVANAYGVLQEAAPAGLKCGLHAIPGSNQVCTITCPSGAAATELSAALEAYGQLPYILIPGETDAAAKQAFYCSRSCPATCDIDCAQFLEGRRCRSFPALPYHAYDGVQTQCRKLAEGIVKTLLHNQGVVTEHFELAAGIGPDNNLKGALHVLRGYGNDGSHYSMTNPMPMMQHRCDVLVLMGSMAAYAYDKMLQQLL</sequence>